<dbReference type="InterPro" id="IPR007120">
    <property type="entry name" value="DNA-dir_RNAP_su2_dom"/>
</dbReference>
<keyword evidence="5" id="KW-0548">Nucleotidyltransferase</keyword>
<sequence length="1240" mass="138513">MSLPDHSKILDAFFQQMDKKQIISHQIESFNHFILHDVPEILQATNPVVIKGSPEIPLSGPRSVLASATGLSTSAANALMGQTAEDAAVVAANIAAVSAQRAAVRYEYEVQIEFENPQLRKPTIFENNGAVLPMLPNDARLRNLTYASPLTVDIKVTTIRTDNQDGRKATHKRVFPNAHLGKIPVMVGSSLCLLREQKHVHPMDLGECPEDVGGYFIVGGGERTIISQERMSENRPVVFRNNRNPAKEWEVIEVKSIGPMNEQVPKSNSVRIQYHPKNQQIMYLRATIPRMKAEIPLFILFRALGVLQDEVIVKMILGNDQDQIFEALITESITEAASVLTQEDALMWMKRHLNVWTGKPARTITVEDLLRDELYPHIGGLEDCYEKACFLAHMTRRLLWVAYKRINNDDRDAYPNKRVDSPGFLLANLFRTFFQVKMLKDMKASIAKEIHSGSWRATGSFQEIVNMSNLYKVIKSTIIEIGLKSALSTGNFGSAKVGGPPKIGVSQVLGRLNYVSSLSHLRRISTPIEKTAGKLIAPRKLHNTQWGYICPNETPEGHSVGVVKNLASTACITQFSNTGVVLEFIQSMPEFKVIRGLPIEEMFTGARIFVNGKWIGMFPPESALECVKRLRKAKRSGFIQRQIAIVWKPTVKELWLSTEAGRLVRPLYFAPALLDIARSPEPLRKELLASIAACKNWEEILRWESPAGHNLMEYIDAGETEQAMIAMDAPDLIKMPAAEADSYSHAEIHACVILGSIASTIPFPDHNQSPRNAYQCAMGKQAMGVFAQNYQERFDALAHMLMYPNLPLVSPNMGKHYGAYSMPSGRNIVVAIMAYGGYNQEDSIMINKGSLDRGLFQSVFFRTYKDEEKKNQSSGEEERFGRPDPEMTKQLRNGNYGKLGADGFIPENTFVNSDDILVGKVVPLRVPTGMVLPAGAKKFRDVSRTPRNNESGFVDKIFKNRNGEGYSFVKIRMRELRTPEIGDKFSSRHGQKGTCGMILEPEDMPQTASGIIPDIIINPHCIPSRMTIAQLMETLLGKIGCHAGCLGDGTPFNKKMTLDGLAKVLRDDLGLEPYGNEIMYNGHTGRQMETNIFMGPCFYQRLRHCSADKLHSRACGPLVMLTRQPAEGRAREGGLRFGEMERDCVAAHGVMEFTKERFMECSDGFNCYTCRKCGLLAIANPEANIWLCKGCQNTTEFASIQIPYAYKLLVQELETMNIGSRIFTQGAIEDVEQPLKKIIE</sequence>
<evidence type="ECO:0000256" key="8">
    <source>
        <dbReference type="ARBA" id="ARBA00023163"/>
    </source>
</evidence>
<accession>A0A6C0DIL5</accession>
<dbReference type="GO" id="GO:0032549">
    <property type="term" value="F:ribonucleoside binding"/>
    <property type="evidence" value="ECO:0007669"/>
    <property type="project" value="InterPro"/>
</dbReference>
<dbReference type="Pfam" id="PF04567">
    <property type="entry name" value="RNA_pol_Rpb2_5"/>
    <property type="match status" value="1"/>
</dbReference>
<feature type="domain" description="RNA polymerase Rpb2" evidence="16">
    <location>
        <begin position="709"/>
        <end position="749"/>
    </location>
</feature>
<evidence type="ECO:0000256" key="2">
    <source>
        <dbReference type="ARBA" id="ARBA00012418"/>
    </source>
</evidence>
<dbReference type="InterPro" id="IPR037033">
    <property type="entry name" value="DNA-dir_RNAP_su2_hyb_sf"/>
</dbReference>
<evidence type="ECO:0000259" key="12">
    <source>
        <dbReference type="Pfam" id="PF04561"/>
    </source>
</evidence>
<feature type="domain" description="RNA polymerase Rpb2" evidence="14">
    <location>
        <begin position="507"/>
        <end position="571"/>
    </location>
</feature>
<dbReference type="EMBL" id="MN739626">
    <property type="protein sequence ID" value="QHT16778.1"/>
    <property type="molecule type" value="Genomic_DNA"/>
</dbReference>
<evidence type="ECO:0000256" key="4">
    <source>
        <dbReference type="ARBA" id="ARBA00022679"/>
    </source>
</evidence>
<dbReference type="InterPro" id="IPR015712">
    <property type="entry name" value="DNA-dir_RNA_pol_su2"/>
</dbReference>
<dbReference type="InterPro" id="IPR007642">
    <property type="entry name" value="RNA_pol_Rpb2_2"/>
</dbReference>
<dbReference type="InterPro" id="IPR007645">
    <property type="entry name" value="RNA_pol_Rpb2_3"/>
</dbReference>
<name>A0A6C0DIL5_9ZZZZ</name>
<feature type="domain" description="DNA-directed RNA polymerase subunit 2 hybrid-binding" evidence="10">
    <location>
        <begin position="757"/>
        <end position="1131"/>
    </location>
</feature>
<keyword evidence="6" id="KW-0479">Metal-binding</keyword>
<dbReference type="PANTHER" id="PTHR20856">
    <property type="entry name" value="DNA-DIRECTED RNA POLYMERASE I SUBUNIT 2"/>
    <property type="match status" value="1"/>
</dbReference>
<organism evidence="17">
    <name type="scientific">viral metagenome</name>
    <dbReference type="NCBI Taxonomy" id="1070528"/>
    <lineage>
        <taxon>unclassified sequences</taxon>
        <taxon>metagenomes</taxon>
        <taxon>organismal metagenomes</taxon>
    </lineage>
</organism>
<keyword evidence="7" id="KW-0862">Zinc</keyword>
<feature type="domain" description="RNA polymerase Rpb2" evidence="12">
    <location>
        <begin position="272"/>
        <end position="420"/>
    </location>
</feature>
<dbReference type="InterPro" id="IPR007641">
    <property type="entry name" value="RNA_pol_Rpb2_7"/>
</dbReference>
<dbReference type="InterPro" id="IPR007644">
    <property type="entry name" value="RNA_pol_bsu_protrusion"/>
</dbReference>
<feature type="region of interest" description="Disordered" evidence="9">
    <location>
        <begin position="867"/>
        <end position="892"/>
    </location>
</feature>
<dbReference type="EC" id="2.7.7.6" evidence="2"/>
<dbReference type="Pfam" id="PF04565">
    <property type="entry name" value="RNA_pol_Rpb2_3"/>
    <property type="match status" value="1"/>
</dbReference>
<dbReference type="GO" id="GO:0003899">
    <property type="term" value="F:DNA-directed RNA polymerase activity"/>
    <property type="evidence" value="ECO:0007669"/>
    <property type="project" value="UniProtKB-EC"/>
</dbReference>
<evidence type="ECO:0000256" key="5">
    <source>
        <dbReference type="ARBA" id="ARBA00022695"/>
    </source>
</evidence>
<evidence type="ECO:0000259" key="13">
    <source>
        <dbReference type="Pfam" id="PF04563"/>
    </source>
</evidence>
<dbReference type="Gene3D" id="3.90.1110.10">
    <property type="entry name" value="RNA polymerase Rpb2, domain 2"/>
    <property type="match status" value="1"/>
</dbReference>
<evidence type="ECO:0000259" key="16">
    <source>
        <dbReference type="Pfam" id="PF04567"/>
    </source>
</evidence>
<evidence type="ECO:0000256" key="9">
    <source>
        <dbReference type="SAM" id="MobiDB-lite"/>
    </source>
</evidence>
<keyword evidence="8" id="KW-0804">Transcription</keyword>
<dbReference type="Pfam" id="PF04560">
    <property type="entry name" value="RNA_pol_Rpb2_7"/>
    <property type="match status" value="1"/>
</dbReference>
<protein>
    <recommendedName>
        <fullName evidence="2">DNA-directed RNA polymerase</fullName>
        <ecNumber evidence="2">2.7.7.6</ecNumber>
    </recommendedName>
</protein>
<dbReference type="InterPro" id="IPR014724">
    <property type="entry name" value="RNA_pol_RPB2_OB-fold"/>
</dbReference>
<dbReference type="CDD" id="cd00653">
    <property type="entry name" value="RNA_pol_B_RPB2"/>
    <property type="match status" value="1"/>
</dbReference>
<feature type="compositionally biased region" description="Basic and acidic residues" evidence="9">
    <location>
        <begin position="867"/>
        <end position="889"/>
    </location>
</feature>
<dbReference type="InterPro" id="IPR007121">
    <property type="entry name" value="RNA_pol_bsu_CS"/>
</dbReference>
<dbReference type="SUPFAM" id="SSF64484">
    <property type="entry name" value="beta and beta-prime subunits of DNA dependent RNA-polymerase"/>
    <property type="match status" value="1"/>
</dbReference>
<dbReference type="GO" id="GO:0046872">
    <property type="term" value="F:metal ion binding"/>
    <property type="evidence" value="ECO:0007669"/>
    <property type="project" value="UniProtKB-KW"/>
</dbReference>
<evidence type="ECO:0000256" key="7">
    <source>
        <dbReference type="ARBA" id="ARBA00022833"/>
    </source>
</evidence>
<feature type="domain" description="RNA polymerase Rpb2" evidence="11">
    <location>
        <begin position="1133"/>
        <end position="1224"/>
    </location>
</feature>
<feature type="domain" description="RNA polymerase Rpb2" evidence="15">
    <location>
        <begin position="608"/>
        <end position="668"/>
    </location>
</feature>
<dbReference type="GO" id="GO:0003677">
    <property type="term" value="F:DNA binding"/>
    <property type="evidence" value="ECO:0007669"/>
    <property type="project" value="InterPro"/>
</dbReference>
<dbReference type="Pfam" id="PF04563">
    <property type="entry name" value="RNA_pol_Rpb2_1"/>
    <property type="match status" value="1"/>
</dbReference>
<keyword evidence="4" id="KW-0808">Transferase</keyword>
<dbReference type="Pfam" id="PF00562">
    <property type="entry name" value="RNA_pol_Rpb2_6"/>
    <property type="match status" value="1"/>
</dbReference>
<dbReference type="PROSITE" id="PS01166">
    <property type="entry name" value="RNA_POL_BETA"/>
    <property type="match status" value="1"/>
</dbReference>
<evidence type="ECO:0000259" key="10">
    <source>
        <dbReference type="Pfam" id="PF00562"/>
    </source>
</evidence>
<dbReference type="AlphaFoldDB" id="A0A6C0DIL5"/>
<dbReference type="Gene3D" id="2.40.50.150">
    <property type="match status" value="1"/>
</dbReference>
<comment type="similarity">
    <text evidence="1">Belongs to the RNA polymerase beta chain family.</text>
</comment>
<dbReference type="Gene3D" id="3.90.1800.10">
    <property type="entry name" value="RNA polymerase alpha subunit dimerisation domain"/>
    <property type="match status" value="1"/>
</dbReference>
<evidence type="ECO:0000256" key="1">
    <source>
        <dbReference type="ARBA" id="ARBA00006835"/>
    </source>
</evidence>
<dbReference type="InterPro" id="IPR007646">
    <property type="entry name" value="RNA_pol_Rpb2_4"/>
</dbReference>
<evidence type="ECO:0000313" key="17">
    <source>
        <dbReference type="EMBL" id="QHT16778.1"/>
    </source>
</evidence>
<evidence type="ECO:0000256" key="6">
    <source>
        <dbReference type="ARBA" id="ARBA00022723"/>
    </source>
</evidence>
<dbReference type="GO" id="GO:0000428">
    <property type="term" value="C:DNA-directed RNA polymerase complex"/>
    <property type="evidence" value="ECO:0007669"/>
    <property type="project" value="UniProtKB-KW"/>
</dbReference>
<dbReference type="Pfam" id="PF04561">
    <property type="entry name" value="RNA_pol_Rpb2_2"/>
    <property type="match status" value="1"/>
</dbReference>
<dbReference type="Pfam" id="PF04566">
    <property type="entry name" value="RNA_pol_Rpb2_4"/>
    <property type="match status" value="1"/>
</dbReference>
<dbReference type="InterPro" id="IPR007647">
    <property type="entry name" value="RNA_pol_Rpb2_5"/>
</dbReference>
<dbReference type="InterPro" id="IPR037034">
    <property type="entry name" value="RNA_pol_Rpb2_2_sf"/>
</dbReference>
<dbReference type="Gene3D" id="3.90.1100.10">
    <property type="match status" value="1"/>
</dbReference>
<feature type="domain" description="RNA polymerase beta subunit protrusion" evidence="13">
    <location>
        <begin position="95"/>
        <end position="458"/>
    </location>
</feature>
<evidence type="ECO:0000259" key="11">
    <source>
        <dbReference type="Pfam" id="PF04560"/>
    </source>
</evidence>
<evidence type="ECO:0000259" key="15">
    <source>
        <dbReference type="Pfam" id="PF04566"/>
    </source>
</evidence>
<proteinExistence type="inferred from homology"/>
<dbReference type="Gene3D" id="3.90.1070.20">
    <property type="match status" value="1"/>
</dbReference>
<evidence type="ECO:0000256" key="3">
    <source>
        <dbReference type="ARBA" id="ARBA00022478"/>
    </source>
</evidence>
<reference evidence="17" key="1">
    <citation type="journal article" date="2020" name="Nature">
        <title>Giant virus diversity and host interactions through global metagenomics.</title>
        <authorList>
            <person name="Schulz F."/>
            <person name="Roux S."/>
            <person name="Paez-Espino D."/>
            <person name="Jungbluth S."/>
            <person name="Walsh D.A."/>
            <person name="Denef V.J."/>
            <person name="McMahon K.D."/>
            <person name="Konstantinidis K.T."/>
            <person name="Eloe-Fadrosh E.A."/>
            <person name="Kyrpides N.C."/>
            <person name="Woyke T."/>
        </authorList>
    </citation>
    <scope>NUCLEOTIDE SEQUENCE</scope>
    <source>
        <strain evidence="17">GVMAG-M-3300023174-189</strain>
    </source>
</reference>
<dbReference type="Gene3D" id="2.40.270.10">
    <property type="entry name" value="DNA-directed RNA polymerase, subunit 2, domain 6"/>
    <property type="match status" value="1"/>
</dbReference>
<evidence type="ECO:0000259" key="14">
    <source>
        <dbReference type="Pfam" id="PF04565"/>
    </source>
</evidence>
<keyword evidence="3" id="KW-0240">DNA-directed RNA polymerase</keyword>
<dbReference type="GO" id="GO:0006351">
    <property type="term" value="P:DNA-templated transcription"/>
    <property type="evidence" value="ECO:0007669"/>
    <property type="project" value="InterPro"/>
</dbReference>